<accession>A0AAP9KRX1</accession>
<evidence type="ECO:0000256" key="1">
    <source>
        <dbReference type="SAM" id="Phobius"/>
    </source>
</evidence>
<keyword evidence="3" id="KW-0614">Plasmid</keyword>
<evidence type="ECO:0000313" key="3">
    <source>
        <dbReference type="EMBL" id="QGR09566.1"/>
    </source>
</evidence>
<keyword evidence="1" id="KW-0812">Transmembrane</keyword>
<dbReference type="KEGG" id="ppho:CTZ24_24155"/>
<gene>
    <name evidence="3" type="ORF">CTZ24_24155</name>
    <name evidence="2" type="ORF">Q3404_07755</name>
</gene>
<dbReference type="EMBL" id="CP024639">
    <property type="protein sequence ID" value="QGR09566.1"/>
    <property type="molecule type" value="Genomic_DNA"/>
</dbReference>
<organism evidence="3 4">
    <name type="scientific">Pantoea phytobeneficialis</name>
    <dbReference type="NCBI Taxonomy" id="2052056"/>
    <lineage>
        <taxon>Bacteria</taxon>
        <taxon>Pseudomonadati</taxon>
        <taxon>Pseudomonadota</taxon>
        <taxon>Gammaproteobacteria</taxon>
        <taxon>Enterobacterales</taxon>
        <taxon>Erwiniaceae</taxon>
        <taxon>Pantoea</taxon>
    </lineage>
</organism>
<name>A0AAP9KRX1_9GAMM</name>
<protein>
    <submittedName>
        <fullName evidence="3">Uncharacterized protein</fullName>
    </submittedName>
</protein>
<dbReference type="Proteomes" id="UP001171299">
    <property type="component" value="Unassembled WGS sequence"/>
</dbReference>
<evidence type="ECO:0000313" key="2">
    <source>
        <dbReference type="EMBL" id="MDO6406466.1"/>
    </source>
</evidence>
<dbReference type="RefSeq" id="WP_208727109.1">
    <property type="nucleotide sequence ID" value="NZ_CP024639.1"/>
</dbReference>
<sequence length="71" mass="7802">MKIIIFFAILIAGVLLIPDSVIGSLVDHLNIIQGDGEEGMNNFDFTVLIIKLVISVLVALFVLSFFRKSLP</sequence>
<geneLocation type="plasmid" evidence="3">
    <name>pMSR2C</name>
</geneLocation>
<reference evidence="4" key="1">
    <citation type="submission" date="2017-11" db="EMBL/GenBank/DDBJ databases">
        <title>Genome sequence of Pantoea sp. MSR2.</title>
        <authorList>
            <person name="Nascimento F.X."/>
        </authorList>
    </citation>
    <scope>NUCLEOTIDE SEQUENCE [LARGE SCALE GENOMIC DNA]</scope>
    <source>
        <strain evidence="4">MSR2</strain>
        <plasmid evidence="4">pmsr2c</plasmid>
    </source>
</reference>
<feature type="transmembrane region" description="Helical" evidence="1">
    <location>
        <begin position="47"/>
        <end position="66"/>
    </location>
</feature>
<dbReference type="Proteomes" id="UP000424872">
    <property type="component" value="Plasmid pMSR2C"/>
</dbReference>
<dbReference type="AlphaFoldDB" id="A0AAP9KRX1"/>
<keyword evidence="5" id="KW-1185">Reference proteome</keyword>
<reference evidence="3" key="2">
    <citation type="journal article" date="2020" name="Environ. Microbiol.">
        <title>The extreme plant-growth-promoting properties of Pantoea phytobeneficialis MSR2 revealed by functional and genomic analysis.</title>
        <authorList>
            <person name="Nascimento F.X."/>
            <person name="Hernandez A.G."/>
            <person name="Glick B.R."/>
            <person name="Rossi M.J."/>
        </authorList>
    </citation>
    <scope>NUCLEOTIDE SEQUENCE</scope>
    <source>
        <strain evidence="3">MSR2</strain>
    </source>
</reference>
<keyword evidence="1" id="KW-0472">Membrane</keyword>
<reference evidence="2" key="3">
    <citation type="submission" date="2023-07" db="EMBL/GenBank/DDBJ databases">
        <title>The extreme plant-growth-promoting properties of Pantoea phytobeneficialis PF55 revealed by functional and genomic analysis.</title>
        <authorList>
            <person name="Nascimento F.X."/>
            <person name="Marcio R.J."/>
        </authorList>
    </citation>
    <scope>NUCLEOTIDE SEQUENCE</scope>
    <source>
        <strain evidence="2">PF55</strain>
    </source>
</reference>
<keyword evidence="1" id="KW-1133">Transmembrane helix</keyword>
<evidence type="ECO:0000313" key="5">
    <source>
        <dbReference type="Proteomes" id="UP001171299"/>
    </source>
</evidence>
<evidence type="ECO:0000313" key="4">
    <source>
        <dbReference type="Proteomes" id="UP000424872"/>
    </source>
</evidence>
<proteinExistence type="predicted"/>
<dbReference type="EMBL" id="JAUOOM010000006">
    <property type="protein sequence ID" value="MDO6406466.1"/>
    <property type="molecule type" value="Genomic_DNA"/>
</dbReference>
<geneLocation type="plasmid" evidence="4">
    <name>pmsr2c</name>
</geneLocation>